<evidence type="ECO:0000259" key="2">
    <source>
        <dbReference type="Pfam" id="PF26640"/>
    </source>
</evidence>
<dbReference type="AlphaFoldDB" id="A0A6A6X910"/>
<feature type="domain" description="Heterokaryon incompatibility" evidence="1">
    <location>
        <begin position="22"/>
        <end position="140"/>
    </location>
</feature>
<dbReference type="InterPro" id="IPR010730">
    <property type="entry name" value="HET"/>
</dbReference>
<name>A0A6A6X910_9PLEO</name>
<dbReference type="PANTHER" id="PTHR10622:SF12">
    <property type="entry name" value="HET DOMAIN-CONTAINING PROTEIN"/>
    <property type="match status" value="1"/>
</dbReference>
<evidence type="ECO:0000313" key="4">
    <source>
        <dbReference type="Proteomes" id="UP000799757"/>
    </source>
</evidence>
<accession>A0A6A6X910</accession>
<evidence type="ECO:0000313" key="3">
    <source>
        <dbReference type="EMBL" id="KAF2792879.1"/>
    </source>
</evidence>
<gene>
    <name evidence="3" type="ORF">K505DRAFT_408386</name>
</gene>
<dbReference type="EMBL" id="MU001951">
    <property type="protein sequence ID" value="KAF2792879.1"/>
    <property type="molecule type" value="Genomic_DNA"/>
</dbReference>
<dbReference type="Proteomes" id="UP000799757">
    <property type="component" value="Unassembled WGS sequence"/>
</dbReference>
<feature type="domain" description="DUF8212" evidence="2">
    <location>
        <begin position="258"/>
        <end position="283"/>
    </location>
</feature>
<dbReference type="OrthoDB" id="20872at2759"/>
<reference evidence="3" key="1">
    <citation type="journal article" date="2020" name="Stud. Mycol.">
        <title>101 Dothideomycetes genomes: a test case for predicting lifestyles and emergence of pathogens.</title>
        <authorList>
            <person name="Haridas S."/>
            <person name="Albert R."/>
            <person name="Binder M."/>
            <person name="Bloem J."/>
            <person name="Labutti K."/>
            <person name="Salamov A."/>
            <person name="Andreopoulos B."/>
            <person name="Baker S."/>
            <person name="Barry K."/>
            <person name="Bills G."/>
            <person name="Bluhm B."/>
            <person name="Cannon C."/>
            <person name="Castanera R."/>
            <person name="Culley D."/>
            <person name="Daum C."/>
            <person name="Ezra D."/>
            <person name="Gonzalez J."/>
            <person name="Henrissat B."/>
            <person name="Kuo A."/>
            <person name="Liang C."/>
            <person name="Lipzen A."/>
            <person name="Lutzoni F."/>
            <person name="Magnuson J."/>
            <person name="Mondo S."/>
            <person name="Nolan M."/>
            <person name="Ohm R."/>
            <person name="Pangilinan J."/>
            <person name="Park H.-J."/>
            <person name="Ramirez L."/>
            <person name="Alfaro M."/>
            <person name="Sun H."/>
            <person name="Tritt A."/>
            <person name="Yoshinaga Y."/>
            <person name="Zwiers L.-H."/>
            <person name="Turgeon B."/>
            <person name="Goodwin S."/>
            <person name="Spatafora J."/>
            <person name="Crous P."/>
            <person name="Grigoriev I."/>
        </authorList>
    </citation>
    <scope>NUCLEOTIDE SEQUENCE</scope>
    <source>
        <strain evidence="3">CBS 109.77</strain>
    </source>
</reference>
<protein>
    <submittedName>
        <fullName evidence="3">HET-domain-containing protein</fullName>
    </submittedName>
</protein>
<organism evidence="3 4">
    <name type="scientific">Melanomma pulvis-pyrius CBS 109.77</name>
    <dbReference type="NCBI Taxonomy" id="1314802"/>
    <lineage>
        <taxon>Eukaryota</taxon>
        <taxon>Fungi</taxon>
        <taxon>Dikarya</taxon>
        <taxon>Ascomycota</taxon>
        <taxon>Pezizomycotina</taxon>
        <taxon>Dothideomycetes</taxon>
        <taxon>Pleosporomycetidae</taxon>
        <taxon>Pleosporales</taxon>
        <taxon>Melanommataceae</taxon>
        <taxon>Melanomma</taxon>
    </lineage>
</organism>
<dbReference type="PANTHER" id="PTHR10622">
    <property type="entry name" value="HET DOMAIN-CONTAINING PROTEIN"/>
    <property type="match status" value="1"/>
</dbReference>
<keyword evidence="4" id="KW-1185">Reference proteome</keyword>
<proteinExistence type="predicted"/>
<dbReference type="InterPro" id="IPR058525">
    <property type="entry name" value="DUF8212"/>
</dbReference>
<dbReference type="Pfam" id="PF06985">
    <property type="entry name" value="HET"/>
    <property type="match status" value="1"/>
</dbReference>
<sequence>MRLLHAETLEFRIFDEHNLPKYIILSHTWGGDEVSYQDMCWLQKLQNMPTELKSNPLYALFLSAGGGAMLPSSQEAITERAGYAKIAQTARIALTMQCKYFWVDTCCIDKTSSAELQEAINSMYRWYRSSAFCAVFLADATPIPINMPLSQYFTGALRESRWITRGWTLQELIAPRYISFYDRDWSFICDKEEVIPALESVTGIPSNVLRGEGLTDESVAQRFSWAANRATTRVEDLAYSLMGLFDIHMPMLYGEGEKAFIRLQEEILKNNGDDSIFSWQAPDAGHSTFRGLLARSPSEFKKCGGIYRGNTPLAISKTNLGLHLQLNLRPFGKRDVAGSGKYRR</sequence>
<evidence type="ECO:0000259" key="1">
    <source>
        <dbReference type="Pfam" id="PF06985"/>
    </source>
</evidence>
<dbReference type="Pfam" id="PF26640">
    <property type="entry name" value="DUF8212"/>
    <property type="match status" value="1"/>
</dbReference>